<feature type="domain" description="HTH LytTR-type" evidence="7">
    <location>
        <begin position="161"/>
        <end position="252"/>
    </location>
</feature>
<keyword evidence="8" id="KW-0238">DNA-binding</keyword>
<keyword evidence="1" id="KW-0963">Cytoplasm</keyword>
<comment type="function">
    <text evidence="4">Required for high-level post-exponential phase expression of a series of secreted proteins.</text>
</comment>
<dbReference type="InterPro" id="IPR007492">
    <property type="entry name" value="LytTR_DNA-bd_dom"/>
</dbReference>
<name>A0A7W3YLY5_9LACO</name>
<evidence type="ECO:0000259" key="7">
    <source>
        <dbReference type="PROSITE" id="PS50930"/>
    </source>
</evidence>
<dbReference type="Gene3D" id="3.40.50.2300">
    <property type="match status" value="1"/>
</dbReference>
<accession>A0A7W3YLY5</accession>
<dbReference type="Pfam" id="PF04397">
    <property type="entry name" value="LytTR"/>
    <property type="match status" value="1"/>
</dbReference>
<dbReference type="SMART" id="SM00850">
    <property type="entry name" value="LytTR"/>
    <property type="match status" value="1"/>
</dbReference>
<keyword evidence="3" id="KW-0010">Activator</keyword>
<dbReference type="Gene3D" id="2.40.50.1020">
    <property type="entry name" value="LytTr DNA-binding domain"/>
    <property type="match status" value="1"/>
</dbReference>
<dbReference type="AlphaFoldDB" id="A0A7W3YLY5"/>
<gene>
    <name evidence="8" type="ORF">H5S09_00960</name>
</gene>
<protein>
    <submittedName>
        <fullName evidence="8">DNA-binding response regulator</fullName>
    </submittedName>
</protein>
<evidence type="ECO:0000256" key="5">
    <source>
        <dbReference type="PROSITE-ProRule" id="PRU00169"/>
    </source>
</evidence>
<feature type="modified residue" description="4-aspartylphosphate" evidence="5">
    <location>
        <position position="62"/>
    </location>
</feature>
<organism evidence="8 9">
    <name type="scientific">Limosilactobacillus rudii</name>
    <dbReference type="NCBI Taxonomy" id="2759755"/>
    <lineage>
        <taxon>Bacteria</taxon>
        <taxon>Bacillati</taxon>
        <taxon>Bacillota</taxon>
        <taxon>Bacilli</taxon>
        <taxon>Lactobacillales</taxon>
        <taxon>Lactobacillaceae</taxon>
        <taxon>Limosilactobacillus</taxon>
    </lineage>
</organism>
<dbReference type="PANTHER" id="PTHR37299:SF3">
    <property type="entry name" value="STAGE 0 SPORULATION PROTEIN A HOMOLOG"/>
    <property type="match status" value="1"/>
</dbReference>
<evidence type="ECO:0000256" key="1">
    <source>
        <dbReference type="ARBA" id="ARBA00022490"/>
    </source>
</evidence>
<dbReference type="PANTHER" id="PTHR37299">
    <property type="entry name" value="TRANSCRIPTIONAL REGULATOR-RELATED"/>
    <property type="match status" value="1"/>
</dbReference>
<dbReference type="InterPro" id="IPR046947">
    <property type="entry name" value="LytR-like"/>
</dbReference>
<keyword evidence="5" id="KW-0597">Phosphoprotein</keyword>
<dbReference type="SUPFAM" id="SSF52172">
    <property type="entry name" value="CheY-like"/>
    <property type="match status" value="1"/>
</dbReference>
<evidence type="ECO:0000256" key="2">
    <source>
        <dbReference type="ARBA" id="ARBA00023012"/>
    </source>
</evidence>
<proteinExistence type="predicted"/>
<keyword evidence="2" id="KW-0902">Two-component regulatory system</keyword>
<dbReference type="InterPro" id="IPR011006">
    <property type="entry name" value="CheY-like_superfamily"/>
</dbReference>
<evidence type="ECO:0000256" key="3">
    <source>
        <dbReference type="ARBA" id="ARBA00023159"/>
    </source>
</evidence>
<dbReference type="RefSeq" id="WP_182595163.1">
    <property type="nucleotide sequence ID" value="NZ_JACIVA010000016.1"/>
</dbReference>
<dbReference type="GO" id="GO:0000156">
    <property type="term" value="F:phosphorelay response regulator activity"/>
    <property type="evidence" value="ECO:0007669"/>
    <property type="project" value="InterPro"/>
</dbReference>
<evidence type="ECO:0000259" key="6">
    <source>
        <dbReference type="PROSITE" id="PS50110"/>
    </source>
</evidence>
<dbReference type="GO" id="GO:0003677">
    <property type="term" value="F:DNA binding"/>
    <property type="evidence" value="ECO:0007669"/>
    <property type="project" value="UniProtKB-KW"/>
</dbReference>
<dbReference type="InterPro" id="IPR001789">
    <property type="entry name" value="Sig_transdc_resp-reg_receiver"/>
</dbReference>
<dbReference type="PROSITE" id="PS50930">
    <property type="entry name" value="HTH_LYTTR"/>
    <property type="match status" value="1"/>
</dbReference>
<evidence type="ECO:0000256" key="4">
    <source>
        <dbReference type="ARBA" id="ARBA00037164"/>
    </source>
</evidence>
<sequence length="255" mass="30227">MLKVIILENNNYQSDYIEKLVTQRRMINETPHSYDMKVWLQTADPQEVIEKVGKEDYLAILDIELDGKVTGMDVAEAIRKKAEFAAIIFVTAYPEYLPYTVSRRIEPFDYISKGKDISSVTDRLRQDIDEAYARYKLYSNSEQQQQEKFTYEPMRGVKRQVNFEDLYYIESVKNENRRLRIVGKNIRIEYHGELGKIADDRLLRVNQGTLINPHAIQEFNRKKRMIYFDDDHELKVTVSFRRVKMLSDFLKSEKS</sequence>
<comment type="caution">
    <text evidence="8">The sequence shown here is derived from an EMBL/GenBank/DDBJ whole genome shotgun (WGS) entry which is preliminary data.</text>
</comment>
<evidence type="ECO:0000313" key="8">
    <source>
        <dbReference type="EMBL" id="MBB1096543.1"/>
    </source>
</evidence>
<keyword evidence="9" id="KW-1185">Reference proteome</keyword>
<dbReference type="PROSITE" id="PS50110">
    <property type="entry name" value="RESPONSE_REGULATORY"/>
    <property type="match status" value="1"/>
</dbReference>
<evidence type="ECO:0000313" key="9">
    <source>
        <dbReference type="Proteomes" id="UP000517106"/>
    </source>
</evidence>
<reference evidence="8 9" key="1">
    <citation type="submission" date="2020-07" db="EMBL/GenBank/DDBJ databases">
        <title>Description of Limosilactobacillus balticus sp. nov., Limosilactobacillus agrestis sp. nov., Limosilactobacillus albertensis sp. nov., Limosilactobacillus rudii sp. nov., Limosilactobacillus fastidiosus sp. nov., five novel Limosilactobacillus species isolated from the vertebrate gastrointestinal tract, and proposal of 6 subspecies of Limosilactobacillus reuteri adapted to the gastrointestinal tract of specific vertebrate hosts.</title>
        <authorList>
            <person name="Li F."/>
            <person name="Cheng C."/>
            <person name="Zheng J."/>
            <person name="Quevedo R.M."/>
            <person name="Li J."/>
            <person name="Roos S."/>
            <person name="Gaenzle M.G."/>
            <person name="Walter J."/>
        </authorList>
    </citation>
    <scope>NUCLEOTIDE SEQUENCE [LARGE SCALE GENOMIC DNA]</scope>
    <source>
        <strain evidence="8 9">STM2_1</strain>
    </source>
</reference>
<dbReference type="EMBL" id="JACIVA010000016">
    <property type="protein sequence ID" value="MBB1096543.1"/>
    <property type="molecule type" value="Genomic_DNA"/>
</dbReference>
<feature type="domain" description="Response regulatory" evidence="6">
    <location>
        <begin position="3"/>
        <end position="128"/>
    </location>
</feature>
<dbReference type="Proteomes" id="UP000517106">
    <property type="component" value="Unassembled WGS sequence"/>
</dbReference>